<dbReference type="EMBL" id="VFPH01000002">
    <property type="protein sequence ID" value="TQM36649.1"/>
    <property type="molecule type" value="Genomic_DNA"/>
</dbReference>
<dbReference type="Proteomes" id="UP000319818">
    <property type="component" value="Unassembled WGS sequence"/>
</dbReference>
<gene>
    <name evidence="2" type="ORF">FB388_3834</name>
</gene>
<organism evidence="2 3">
    <name type="scientific">Pseudonocardia cypriaca</name>
    <dbReference type="NCBI Taxonomy" id="882449"/>
    <lineage>
        <taxon>Bacteria</taxon>
        <taxon>Bacillati</taxon>
        <taxon>Actinomycetota</taxon>
        <taxon>Actinomycetes</taxon>
        <taxon>Pseudonocardiales</taxon>
        <taxon>Pseudonocardiaceae</taxon>
        <taxon>Pseudonocardia</taxon>
    </lineage>
</organism>
<dbReference type="InterPro" id="IPR000792">
    <property type="entry name" value="Tscrpt_reg_LuxR_C"/>
</dbReference>
<keyword evidence="3" id="KW-1185">Reference proteome</keyword>
<dbReference type="InterPro" id="IPR058852">
    <property type="entry name" value="HTH_77"/>
</dbReference>
<dbReference type="InterPro" id="IPR016032">
    <property type="entry name" value="Sig_transdc_resp-reg_C-effctor"/>
</dbReference>
<comment type="caution">
    <text evidence="2">The sequence shown here is derived from an EMBL/GenBank/DDBJ whole genome shotgun (WGS) entry which is preliminary data.</text>
</comment>
<sequence length="918" mass="96806">MGVHGAPRVDVSERESEVLSAIGEHLSNVQIAHRLHISVRTVESHVSSLLRKYGAANRRELVAHAPDAASPRSARPILGIPASPTSFVGRERERDAVLAALGEPGLVTVVGPGGMGKTRLAAVVAGGTAASFPAGGAFVDLVPVGSGLVAHAVADALGVVERPPTPLVRTLLDRLSAGRALLVLDNCEQLVDEVGALVAEMLAGSPGLFVLATSRERLAVPGERVIRLPPLPLASDAERLFTHRARAVDPEFEADPSAVSQLCADLDGMPLAIELAASRAGSLGVDGLRSALDDRLRLLAGGRHHDPRHRSMRAVVGWSYELLDPDERSLFRRLSVFVGGFDLDAAVAVSAGMSRSTVADLVGRLADKSMVVHHRQAATSRWRMLEILRAFARDELAGAGEVDDVGRRRLAWAAQTAADLEDRIGGEWRSEFDAVVDDLRAASASAGPAPDPTAYRLARSLAHLTFAKRAFVEAREHYRAAADRAGDPRAAVAELRRAAATAIAVSDQVAAFQLLLDAAALAEAAGADDLHAVALAEAVIVTHRFSVGLTSAVPPGRASVLLQQAAAAADPSDLRAAAMLAAARAWERGADEVDPDLARMAVDAAQRVGEPHLVAAALDALGIAATRTGRMREAHRIATDRLRIVESLPDHEPSVAVEMVDAHYVAAVYALCAGDLPAALAVGQRPGVTDPLGEHPYLGLQSVQALALSGRFPEAIERATTMWDDWRRNGSPVQEWLSPHAAAAALAHGMLGDLEQFEVWRTRACELARVDDPAASRYLAAFSAFVDARVAIHAGRFADAARLVDRAFAGFRRRWHESYARVTGAELAVAAALPDASDRLAAAAHHGPENDWAAACLARARGRLDGDPAAIAAAAAGFERIGARAERACALVLLPDRADEGRAELRRLGCAVPRPGVA</sequence>
<dbReference type="PRINTS" id="PR00364">
    <property type="entry name" value="DISEASERSIST"/>
</dbReference>
<reference evidence="2 3" key="1">
    <citation type="submission" date="2019-06" db="EMBL/GenBank/DDBJ databases">
        <title>Sequencing the genomes of 1000 actinobacteria strains.</title>
        <authorList>
            <person name="Klenk H.-P."/>
        </authorList>
    </citation>
    <scope>NUCLEOTIDE SEQUENCE [LARGE SCALE GENOMIC DNA]</scope>
    <source>
        <strain evidence="2 3">DSM 45511</strain>
    </source>
</reference>
<proteinExistence type="predicted"/>
<dbReference type="SUPFAM" id="SSF52540">
    <property type="entry name" value="P-loop containing nucleoside triphosphate hydrolases"/>
    <property type="match status" value="1"/>
</dbReference>
<dbReference type="Pfam" id="PF00196">
    <property type="entry name" value="GerE"/>
    <property type="match status" value="1"/>
</dbReference>
<dbReference type="InterPro" id="IPR027417">
    <property type="entry name" value="P-loop_NTPase"/>
</dbReference>
<evidence type="ECO:0000313" key="3">
    <source>
        <dbReference type="Proteomes" id="UP000319818"/>
    </source>
</evidence>
<evidence type="ECO:0000259" key="1">
    <source>
        <dbReference type="PROSITE" id="PS50043"/>
    </source>
</evidence>
<dbReference type="CDD" id="cd06170">
    <property type="entry name" value="LuxR_C_like"/>
    <property type="match status" value="1"/>
</dbReference>
<dbReference type="Gene3D" id="1.10.10.10">
    <property type="entry name" value="Winged helix-like DNA-binding domain superfamily/Winged helix DNA-binding domain"/>
    <property type="match status" value="1"/>
</dbReference>
<dbReference type="InterPro" id="IPR036388">
    <property type="entry name" value="WH-like_DNA-bd_sf"/>
</dbReference>
<feature type="domain" description="HTH luxR-type" evidence="1">
    <location>
        <begin position="4"/>
        <end position="69"/>
    </location>
</feature>
<dbReference type="PRINTS" id="PR00038">
    <property type="entry name" value="HTHLUXR"/>
</dbReference>
<accession>A0A543FS29</accession>
<evidence type="ECO:0000313" key="2">
    <source>
        <dbReference type="EMBL" id="TQM36649.1"/>
    </source>
</evidence>
<dbReference type="PANTHER" id="PTHR47691:SF3">
    <property type="entry name" value="HTH-TYPE TRANSCRIPTIONAL REGULATOR RV0890C-RELATED"/>
    <property type="match status" value="1"/>
</dbReference>
<dbReference type="SUPFAM" id="SSF46894">
    <property type="entry name" value="C-terminal effector domain of the bipartite response regulators"/>
    <property type="match status" value="1"/>
</dbReference>
<dbReference type="GO" id="GO:0006355">
    <property type="term" value="P:regulation of DNA-templated transcription"/>
    <property type="evidence" value="ECO:0007669"/>
    <property type="project" value="InterPro"/>
</dbReference>
<dbReference type="PROSITE" id="PS50043">
    <property type="entry name" value="HTH_LUXR_2"/>
    <property type="match status" value="1"/>
</dbReference>
<protein>
    <submittedName>
        <fullName evidence="2">Putative ATPase</fullName>
    </submittedName>
</protein>
<name>A0A543FS29_9PSEU</name>
<dbReference type="AlphaFoldDB" id="A0A543FS29"/>
<dbReference type="GO" id="GO:0003677">
    <property type="term" value="F:DNA binding"/>
    <property type="evidence" value="ECO:0007669"/>
    <property type="project" value="InterPro"/>
</dbReference>
<dbReference type="PANTHER" id="PTHR47691">
    <property type="entry name" value="REGULATOR-RELATED"/>
    <property type="match status" value="1"/>
</dbReference>
<dbReference type="Pfam" id="PF25872">
    <property type="entry name" value="HTH_77"/>
    <property type="match status" value="1"/>
</dbReference>
<dbReference type="SMART" id="SM00421">
    <property type="entry name" value="HTH_LUXR"/>
    <property type="match status" value="1"/>
</dbReference>
<dbReference type="Gene3D" id="3.40.50.300">
    <property type="entry name" value="P-loop containing nucleotide triphosphate hydrolases"/>
    <property type="match status" value="1"/>
</dbReference>